<gene>
    <name evidence="3" type="ORF">EI983_09030</name>
</gene>
<dbReference type="FunFam" id="3.40.50.720:FF:000084">
    <property type="entry name" value="Short-chain dehydrogenase reductase"/>
    <property type="match status" value="1"/>
</dbReference>
<dbReference type="OrthoDB" id="7745792at2"/>
<reference evidence="4" key="1">
    <citation type="submission" date="2018-12" db="EMBL/GenBank/DDBJ databases">
        <title>Complete genome sequence of Roseovarius sp. MME-070.</title>
        <authorList>
            <person name="Nam Y.-D."/>
            <person name="Kang J."/>
            <person name="Chung W.-H."/>
            <person name="Park Y.S."/>
        </authorList>
    </citation>
    <scope>NUCLEOTIDE SEQUENCE [LARGE SCALE GENOMIC DNA]</scope>
    <source>
        <strain evidence="4">MME-070</strain>
    </source>
</reference>
<dbReference type="PANTHER" id="PTHR42760:SF115">
    <property type="entry name" value="3-OXOACYL-[ACYL-CARRIER-PROTEIN] REDUCTASE FABG"/>
    <property type="match status" value="1"/>
</dbReference>
<dbReference type="CDD" id="cd05233">
    <property type="entry name" value="SDR_c"/>
    <property type="match status" value="1"/>
</dbReference>
<dbReference type="EMBL" id="CP034348">
    <property type="protein sequence ID" value="QGX98417.1"/>
    <property type="molecule type" value="Genomic_DNA"/>
</dbReference>
<dbReference type="AlphaFoldDB" id="A0A6I6ISC5"/>
<dbReference type="Proteomes" id="UP000428330">
    <property type="component" value="Chromosome"/>
</dbReference>
<evidence type="ECO:0000313" key="3">
    <source>
        <dbReference type="EMBL" id="QGX98417.1"/>
    </source>
</evidence>
<proteinExistence type="inferred from homology"/>
<dbReference type="RefSeq" id="WP_157707048.1">
    <property type="nucleotide sequence ID" value="NZ_CP034348.1"/>
</dbReference>
<sequence length="248" mass="26177">MITYDFSSRVAVVTGAGGGMGEEIAHAILDAGGAVIAIDIKPQPERLVQERCVYAQADLTDADAVTRIIDDGAARFGRIDYLANVAGVLWFGRDVSLLDIDLDLWDQVFDINLKSMLHTARAAVPHMRAAGGGAMVHISSTQCLRGDPVPQDAYSTAKAGVGALSRSLAMQLAGDQIRSNTIYPGSTRTPLQARWDSDEKLAQAGSYVPLGRVGEARELAAAALWLLSDGASYVTGADLVVDGGLLLH</sequence>
<dbReference type="PRINTS" id="PR00080">
    <property type="entry name" value="SDRFAMILY"/>
</dbReference>
<evidence type="ECO:0000256" key="2">
    <source>
        <dbReference type="ARBA" id="ARBA00023002"/>
    </source>
</evidence>
<keyword evidence="4" id="KW-1185">Reference proteome</keyword>
<dbReference type="PRINTS" id="PR00081">
    <property type="entry name" value="GDHRDH"/>
</dbReference>
<evidence type="ECO:0000313" key="4">
    <source>
        <dbReference type="Proteomes" id="UP000428330"/>
    </source>
</evidence>
<accession>A0A6I6ISC5</accession>
<name>A0A6I6ISC5_9RHOB</name>
<dbReference type="SUPFAM" id="SSF51735">
    <property type="entry name" value="NAD(P)-binding Rossmann-fold domains"/>
    <property type="match status" value="1"/>
</dbReference>
<dbReference type="InterPro" id="IPR002347">
    <property type="entry name" value="SDR_fam"/>
</dbReference>
<dbReference type="Pfam" id="PF13561">
    <property type="entry name" value="adh_short_C2"/>
    <property type="match status" value="1"/>
</dbReference>
<keyword evidence="2" id="KW-0560">Oxidoreductase</keyword>
<dbReference type="Gene3D" id="3.40.50.720">
    <property type="entry name" value="NAD(P)-binding Rossmann-like Domain"/>
    <property type="match status" value="1"/>
</dbReference>
<comment type="similarity">
    <text evidence="1">Belongs to the short-chain dehydrogenases/reductases (SDR) family.</text>
</comment>
<organism evidence="3 4">
    <name type="scientific">Roseovarius faecimaris</name>
    <dbReference type="NCBI Taxonomy" id="2494550"/>
    <lineage>
        <taxon>Bacteria</taxon>
        <taxon>Pseudomonadati</taxon>
        <taxon>Pseudomonadota</taxon>
        <taxon>Alphaproteobacteria</taxon>
        <taxon>Rhodobacterales</taxon>
        <taxon>Roseobacteraceae</taxon>
        <taxon>Roseovarius</taxon>
    </lineage>
</organism>
<dbReference type="KEGG" id="rom:EI983_09030"/>
<dbReference type="GO" id="GO:0016616">
    <property type="term" value="F:oxidoreductase activity, acting on the CH-OH group of donors, NAD or NADP as acceptor"/>
    <property type="evidence" value="ECO:0007669"/>
    <property type="project" value="TreeGrafter"/>
</dbReference>
<protein>
    <submittedName>
        <fullName evidence="3">SDR family oxidoreductase</fullName>
    </submittedName>
</protein>
<dbReference type="PANTHER" id="PTHR42760">
    <property type="entry name" value="SHORT-CHAIN DEHYDROGENASES/REDUCTASES FAMILY MEMBER"/>
    <property type="match status" value="1"/>
</dbReference>
<dbReference type="InterPro" id="IPR036291">
    <property type="entry name" value="NAD(P)-bd_dom_sf"/>
</dbReference>
<evidence type="ECO:0000256" key="1">
    <source>
        <dbReference type="ARBA" id="ARBA00006484"/>
    </source>
</evidence>